<organism evidence="1 2">
    <name type="scientific">Methylomonas albis</name>
    <dbReference type="NCBI Taxonomy" id="1854563"/>
    <lineage>
        <taxon>Bacteria</taxon>
        <taxon>Pseudomonadati</taxon>
        <taxon>Pseudomonadota</taxon>
        <taxon>Gammaproteobacteria</taxon>
        <taxon>Methylococcales</taxon>
        <taxon>Methylococcaceae</taxon>
        <taxon>Methylomonas</taxon>
    </lineage>
</organism>
<keyword evidence="2" id="KW-1185">Reference proteome</keyword>
<dbReference type="EMBL" id="JACXSS010000001">
    <property type="protein sequence ID" value="MBD9358719.1"/>
    <property type="molecule type" value="Genomic_DNA"/>
</dbReference>
<dbReference type="Proteomes" id="UP000652176">
    <property type="component" value="Unassembled WGS sequence"/>
</dbReference>
<dbReference type="InterPro" id="IPR017946">
    <property type="entry name" value="PLC-like_Pdiesterase_TIM-brl"/>
</dbReference>
<dbReference type="RefSeq" id="WP_192376925.1">
    <property type="nucleotide sequence ID" value="NZ_CAJHIV010000001.1"/>
</dbReference>
<proteinExistence type="predicted"/>
<reference evidence="1 2" key="1">
    <citation type="submission" date="2020-09" db="EMBL/GenBank/DDBJ databases">
        <title>Methylomonas albis sp. nov. and Methylomonas fluvii sp. nov.: Two cold-adapted methanotrophs from the River Elbe and an amended description of Methylovulum psychrotolerans strain Eb1.</title>
        <authorList>
            <person name="Bussmann I.K."/>
            <person name="Klings K.-W."/>
            <person name="Warnstedt J."/>
            <person name="Hoppert M."/>
            <person name="Saborowski A."/>
            <person name="Horn F."/>
            <person name="Liebner S."/>
        </authorList>
    </citation>
    <scope>NUCLEOTIDE SEQUENCE [LARGE SCALE GENOMIC DNA]</scope>
    <source>
        <strain evidence="1 2">EbA</strain>
    </source>
</reference>
<gene>
    <name evidence="1" type="ORF">IE877_23060</name>
</gene>
<protein>
    <submittedName>
        <fullName evidence="1">Uncharacterized protein</fullName>
    </submittedName>
</protein>
<comment type="caution">
    <text evidence="1">The sequence shown here is derived from an EMBL/GenBank/DDBJ whole genome shotgun (WGS) entry which is preliminary data.</text>
</comment>
<accession>A0ABR9D935</accession>
<evidence type="ECO:0000313" key="2">
    <source>
        <dbReference type="Proteomes" id="UP000652176"/>
    </source>
</evidence>
<sequence length="112" mass="12689">MITKDRSNWMHEHRDILNDKFLASICLPGNHDSPTAKLQNIATDERRKDDRLLNLNKIPFGLAEHGYIAAKLMATATTKDIATQLNDGLRAFDFRVFEQMFDESYVIAPGGP</sequence>
<evidence type="ECO:0000313" key="1">
    <source>
        <dbReference type="EMBL" id="MBD9358719.1"/>
    </source>
</evidence>
<name>A0ABR9D935_9GAMM</name>
<dbReference type="Gene3D" id="3.20.20.190">
    <property type="entry name" value="Phosphatidylinositol (PI) phosphodiesterase"/>
    <property type="match status" value="1"/>
</dbReference>
<dbReference type="SUPFAM" id="SSF51695">
    <property type="entry name" value="PLC-like phosphodiesterases"/>
    <property type="match status" value="1"/>
</dbReference>